<comment type="subcellular location">
    <subcellularLocation>
        <location evidence="1">Cell membrane</location>
        <topology evidence="1">Multi-pass membrane protein</topology>
    </subcellularLocation>
</comment>
<evidence type="ECO:0000259" key="8">
    <source>
        <dbReference type="Pfam" id="PF13396"/>
    </source>
</evidence>
<keyword evidence="2" id="KW-1003">Cell membrane</keyword>
<feature type="compositionally biased region" description="Basic and acidic residues" evidence="6">
    <location>
        <begin position="98"/>
        <end position="129"/>
    </location>
</feature>
<evidence type="ECO:0000256" key="4">
    <source>
        <dbReference type="ARBA" id="ARBA00022989"/>
    </source>
</evidence>
<dbReference type="EMBL" id="QWKP01000201">
    <property type="protein sequence ID" value="RHA39804.1"/>
    <property type="molecule type" value="Genomic_DNA"/>
</dbReference>
<evidence type="ECO:0000256" key="6">
    <source>
        <dbReference type="SAM" id="MobiDB-lite"/>
    </source>
</evidence>
<gene>
    <name evidence="9" type="ORF">D1825_11235</name>
</gene>
<dbReference type="RefSeq" id="WP_118767516.1">
    <property type="nucleotide sequence ID" value="NZ_QWKP01000201.1"/>
</dbReference>
<dbReference type="InterPro" id="IPR027379">
    <property type="entry name" value="CLS_N"/>
</dbReference>
<dbReference type="GO" id="GO:0005886">
    <property type="term" value="C:plasma membrane"/>
    <property type="evidence" value="ECO:0007669"/>
    <property type="project" value="UniProtKB-SubCell"/>
</dbReference>
<protein>
    <submittedName>
        <fullName evidence="9">PLDc_N domain-containing protein</fullName>
    </submittedName>
</protein>
<evidence type="ECO:0000313" key="10">
    <source>
        <dbReference type="Proteomes" id="UP000283374"/>
    </source>
</evidence>
<evidence type="ECO:0000256" key="2">
    <source>
        <dbReference type="ARBA" id="ARBA00022475"/>
    </source>
</evidence>
<name>A0A413RKK7_9CELL</name>
<comment type="caution">
    <text evidence="9">The sequence shown here is derived from an EMBL/GenBank/DDBJ whole genome shotgun (WGS) entry which is preliminary data.</text>
</comment>
<accession>A0A413RKK7</accession>
<feature type="transmembrane region" description="Helical" evidence="7">
    <location>
        <begin position="34"/>
        <end position="54"/>
    </location>
</feature>
<sequence length="129" mass="14702">MRYLPVLIELGLLVYCLIDCIQTDSSQVRNLPKVVWVFLIVLVPVVGGIVWLVAGRPQASSSGRQVPWPSTRTAGFPEYERPRASSPDDDAEFLATMKKSDQDHEQMLRDWERQLREREAKLKPEDPAP</sequence>
<dbReference type="Proteomes" id="UP000283374">
    <property type="component" value="Unassembled WGS sequence"/>
</dbReference>
<keyword evidence="3 7" id="KW-0812">Transmembrane</keyword>
<feature type="compositionally biased region" description="Polar residues" evidence="6">
    <location>
        <begin position="58"/>
        <end position="73"/>
    </location>
</feature>
<dbReference type="Pfam" id="PF13396">
    <property type="entry name" value="PLDc_N"/>
    <property type="match status" value="1"/>
</dbReference>
<dbReference type="AlphaFoldDB" id="A0A413RKK7"/>
<evidence type="ECO:0000256" key="5">
    <source>
        <dbReference type="ARBA" id="ARBA00023136"/>
    </source>
</evidence>
<feature type="domain" description="Cardiolipin synthase N-terminal" evidence="8">
    <location>
        <begin position="12"/>
        <end position="56"/>
    </location>
</feature>
<keyword evidence="4 7" id="KW-1133">Transmembrane helix</keyword>
<keyword evidence="10" id="KW-1185">Reference proteome</keyword>
<evidence type="ECO:0000256" key="7">
    <source>
        <dbReference type="SAM" id="Phobius"/>
    </source>
</evidence>
<reference evidence="9 10" key="1">
    <citation type="submission" date="2018-08" db="EMBL/GenBank/DDBJ databases">
        <title>Cellulomonas rhizosphaerae sp. nov., a novel actinomycete isolated from soil.</title>
        <authorList>
            <person name="Tian Y."/>
        </authorList>
    </citation>
    <scope>NUCLEOTIDE SEQUENCE [LARGE SCALE GENOMIC DNA]</scope>
    <source>
        <strain evidence="9 10">NEAU-TCZ24</strain>
    </source>
</reference>
<evidence type="ECO:0000256" key="3">
    <source>
        <dbReference type="ARBA" id="ARBA00022692"/>
    </source>
</evidence>
<feature type="region of interest" description="Disordered" evidence="6">
    <location>
        <begin position="57"/>
        <end position="129"/>
    </location>
</feature>
<organism evidence="9 10">
    <name type="scientific">Cellulomonas rhizosphaerae</name>
    <dbReference type="NCBI Taxonomy" id="2293719"/>
    <lineage>
        <taxon>Bacteria</taxon>
        <taxon>Bacillati</taxon>
        <taxon>Actinomycetota</taxon>
        <taxon>Actinomycetes</taxon>
        <taxon>Micrococcales</taxon>
        <taxon>Cellulomonadaceae</taxon>
        <taxon>Cellulomonas</taxon>
    </lineage>
</organism>
<evidence type="ECO:0000313" key="9">
    <source>
        <dbReference type="EMBL" id="RHA39804.1"/>
    </source>
</evidence>
<keyword evidence="5 7" id="KW-0472">Membrane</keyword>
<proteinExistence type="predicted"/>
<evidence type="ECO:0000256" key="1">
    <source>
        <dbReference type="ARBA" id="ARBA00004651"/>
    </source>
</evidence>
<dbReference type="OrthoDB" id="3298527at2"/>